<keyword evidence="3" id="KW-1185">Reference proteome</keyword>
<feature type="signal peptide" evidence="1">
    <location>
        <begin position="1"/>
        <end position="22"/>
    </location>
</feature>
<reference evidence="2 3" key="1">
    <citation type="submission" date="2018-05" db="EMBL/GenBank/DDBJ databases">
        <title>Rhodohalobacter halophilus gen. nov., sp. nov., a moderately halophilic member of the family Balneolaceae.</title>
        <authorList>
            <person name="Liu Z.-W."/>
        </authorList>
    </citation>
    <scope>NUCLEOTIDE SEQUENCE [LARGE SCALE GENOMIC DNA]</scope>
    <source>
        <strain evidence="2 3">8A47</strain>
    </source>
</reference>
<evidence type="ECO:0000313" key="2">
    <source>
        <dbReference type="EMBL" id="PWN07890.1"/>
    </source>
</evidence>
<evidence type="ECO:0000313" key="3">
    <source>
        <dbReference type="Proteomes" id="UP000245533"/>
    </source>
</evidence>
<dbReference type="AlphaFoldDB" id="A0A316TTY1"/>
<organism evidence="2 3">
    <name type="scientific">Rhodohalobacter mucosus</name>
    <dbReference type="NCBI Taxonomy" id="2079485"/>
    <lineage>
        <taxon>Bacteria</taxon>
        <taxon>Pseudomonadati</taxon>
        <taxon>Balneolota</taxon>
        <taxon>Balneolia</taxon>
        <taxon>Balneolales</taxon>
        <taxon>Balneolaceae</taxon>
        <taxon>Rhodohalobacter</taxon>
    </lineage>
</organism>
<dbReference type="EMBL" id="QGGB01000002">
    <property type="protein sequence ID" value="PWN07890.1"/>
    <property type="molecule type" value="Genomic_DNA"/>
</dbReference>
<protein>
    <recommendedName>
        <fullName evidence="4">Lipocalin-like domain-containing protein</fullName>
    </recommendedName>
</protein>
<evidence type="ECO:0000256" key="1">
    <source>
        <dbReference type="SAM" id="SignalP"/>
    </source>
</evidence>
<gene>
    <name evidence="2" type="ORF">DDZ15_02455</name>
</gene>
<accession>A0A316TTY1</accession>
<keyword evidence="1" id="KW-0732">Signal</keyword>
<dbReference type="OrthoDB" id="1187383at2"/>
<sequence length="242" mass="27760">MKIRRIRILFIYLTLFAGSGMAAQPPQFTGLWLIEHVQNGTEEMTPVAKWTRIHADGTYESGNGWLQNSSGTWTFNREDSTFLPVEKNGLTDPFGPFKVAVEGSRMTWIRVEEGREVVISLIKTDELPKSIADRIQGLWGLKMAVEEDVDITNTMDPNGRYFIFIRWDRIYIEQMADGKRASGYWHMNGHHPELTLLPHSGDQPALSWRAVMRDDKTLELEGLSDSNRKQIITFERLSSFPQ</sequence>
<dbReference type="Proteomes" id="UP000245533">
    <property type="component" value="Unassembled WGS sequence"/>
</dbReference>
<proteinExistence type="predicted"/>
<feature type="chain" id="PRO_5016236863" description="Lipocalin-like domain-containing protein" evidence="1">
    <location>
        <begin position="23"/>
        <end position="242"/>
    </location>
</feature>
<dbReference type="RefSeq" id="WP_109644472.1">
    <property type="nucleotide sequence ID" value="NZ_QGGB01000002.1"/>
</dbReference>
<evidence type="ECO:0008006" key="4">
    <source>
        <dbReference type="Google" id="ProtNLM"/>
    </source>
</evidence>
<comment type="caution">
    <text evidence="2">The sequence shown here is derived from an EMBL/GenBank/DDBJ whole genome shotgun (WGS) entry which is preliminary data.</text>
</comment>
<name>A0A316TTY1_9BACT</name>